<feature type="region of interest" description="Disordered" evidence="1">
    <location>
        <begin position="17"/>
        <end position="46"/>
    </location>
</feature>
<organism evidence="2 3">
    <name type="scientific">Melipona bicolor</name>
    <dbReference type="NCBI Taxonomy" id="60889"/>
    <lineage>
        <taxon>Eukaryota</taxon>
        <taxon>Metazoa</taxon>
        <taxon>Ecdysozoa</taxon>
        <taxon>Arthropoda</taxon>
        <taxon>Hexapoda</taxon>
        <taxon>Insecta</taxon>
        <taxon>Pterygota</taxon>
        <taxon>Neoptera</taxon>
        <taxon>Endopterygota</taxon>
        <taxon>Hymenoptera</taxon>
        <taxon>Apocrita</taxon>
        <taxon>Aculeata</taxon>
        <taxon>Apoidea</taxon>
        <taxon>Anthophila</taxon>
        <taxon>Apidae</taxon>
        <taxon>Melipona</taxon>
    </lineage>
</organism>
<dbReference type="AlphaFoldDB" id="A0AA40FYU8"/>
<accession>A0AA40FYU8</accession>
<evidence type="ECO:0000313" key="2">
    <source>
        <dbReference type="EMBL" id="KAK1127858.1"/>
    </source>
</evidence>
<protein>
    <submittedName>
        <fullName evidence="2">Uncharacterized protein</fullName>
    </submittedName>
</protein>
<proteinExistence type="predicted"/>
<dbReference type="Proteomes" id="UP001177670">
    <property type="component" value="Unassembled WGS sequence"/>
</dbReference>
<name>A0AA40FYU8_9HYME</name>
<dbReference type="EMBL" id="JAHYIQ010000011">
    <property type="protein sequence ID" value="KAK1127858.1"/>
    <property type="molecule type" value="Genomic_DNA"/>
</dbReference>
<reference evidence="2" key="1">
    <citation type="submission" date="2021-10" db="EMBL/GenBank/DDBJ databases">
        <title>Melipona bicolor Genome sequencing and assembly.</title>
        <authorList>
            <person name="Araujo N.S."/>
            <person name="Arias M.C."/>
        </authorList>
    </citation>
    <scope>NUCLEOTIDE SEQUENCE</scope>
    <source>
        <strain evidence="2">USP_2M_L1-L4_2017</strain>
        <tissue evidence="2">Whole body</tissue>
    </source>
</reference>
<evidence type="ECO:0000256" key="1">
    <source>
        <dbReference type="SAM" id="MobiDB-lite"/>
    </source>
</evidence>
<evidence type="ECO:0000313" key="3">
    <source>
        <dbReference type="Proteomes" id="UP001177670"/>
    </source>
</evidence>
<sequence>MTRNALENWRFDLRHLQPLQPPSPLSAVEDGKKSKRTRQSSQVPLEKFLLSQSERAEAEVAARSRIAAR</sequence>
<comment type="caution">
    <text evidence="2">The sequence shown here is derived from an EMBL/GenBank/DDBJ whole genome shotgun (WGS) entry which is preliminary data.</text>
</comment>
<gene>
    <name evidence="2" type="ORF">K0M31_003350</name>
</gene>
<keyword evidence="3" id="KW-1185">Reference proteome</keyword>